<keyword evidence="3" id="KW-1185">Reference proteome</keyword>
<comment type="caution">
    <text evidence="2">The sequence shown here is derived from an EMBL/GenBank/DDBJ whole genome shotgun (WGS) entry which is preliminary data.</text>
</comment>
<dbReference type="RefSeq" id="WP_135869257.1">
    <property type="nucleotide sequence ID" value="NZ_SRSC01000001.1"/>
</dbReference>
<gene>
    <name evidence="2" type="ORF">E4633_05645</name>
</gene>
<feature type="chain" id="PRO_5020391648" evidence="1">
    <location>
        <begin position="29"/>
        <end position="199"/>
    </location>
</feature>
<proteinExistence type="predicted"/>
<dbReference type="Proteomes" id="UP000306416">
    <property type="component" value="Unassembled WGS sequence"/>
</dbReference>
<feature type="signal peptide" evidence="1">
    <location>
        <begin position="1"/>
        <end position="28"/>
    </location>
</feature>
<dbReference type="AlphaFoldDB" id="A0A4S1CNN3"/>
<organism evidence="2 3">
    <name type="scientific">Geomonas terrae</name>
    <dbReference type="NCBI Taxonomy" id="2562681"/>
    <lineage>
        <taxon>Bacteria</taxon>
        <taxon>Pseudomonadati</taxon>
        <taxon>Thermodesulfobacteriota</taxon>
        <taxon>Desulfuromonadia</taxon>
        <taxon>Geobacterales</taxon>
        <taxon>Geobacteraceae</taxon>
        <taxon>Geomonas</taxon>
    </lineage>
</organism>
<sequence>MRSRSTWCTVVIAAAVAAVLTFPAGGEAAPCNQEILVGQPMDEVAALCQVPTLKDKRDLWEEESDGKTKKRKTTTYEEWIFDTGAQEFMQSIIFLNGKVAETRLLGYGSMRDPMMPNCRNGEGLAVGDTMVDAYMKCGEPLAREKQADKVLESTDGEITRRTSVAVTDWTYRYGRDLPGYTIRFEDGRATGIRQREFGK</sequence>
<evidence type="ECO:0000313" key="3">
    <source>
        <dbReference type="Proteomes" id="UP000306416"/>
    </source>
</evidence>
<name>A0A4S1CNN3_9BACT</name>
<accession>A0A4S1CNN3</accession>
<keyword evidence="1" id="KW-0732">Signal</keyword>
<dbReference type="InterPro" id="IPR021268">
    <property type="entry name" value="DUF2845"/>
</dbReference>
<evidence type="ECO:0000313" key="2">
    <source>
        <dbReference type="EMBL" id="TGU74940.1"/>
    </source>
</evidence>
<protein>
    <submittedName>
        <fullName evidence="2">DUF2845 domain-containing protein</fullName>
    </submittedName>
</protein>
<dbReference type="Pfam" id="PF11006">
    <property type="entry name" value="DUF2845"/>
    <property type="match status" value="2"/>
</dbReference>
<reference evidence="2 3" key="1">
    <citation type="submission" date="2019-04" db="EMBL/GenBank/DDBJ databases">
        <title>Geobacter oryzae sp. nov., ferric-reducing bacteria isolated from paddy soil.</title>
        <authorList>
            <person name="Xu Z."/>
            <person name="Masuda Y."/>
            <person name="Itoh H."/>
            <person name="Senoo K."/>
        </authorList>
    </citation>
    <scope>NUCLEOTIDE SEQUENCE [LARGE SCALE GENOMIC DNA]</scope>
    <source>
        <strain evidence="2 3">Red111</strain>
    </source>
</reference>
<evidence type="ECO:0000256" key="1">
    <source>
        <dbReference type="SAM" id="SignalP"/>
    </source>
</evidence>
<dbReference type="EMBL" id="SRSC01000001">
    <property type="protein sequence ID" value="TGU74940.1"/>
    <property type="molecule type" value="Genomic_DNA"/>
</dbReference>